<evidence type="ECO:0000313" key="1">
    <source>
        <dbReference type="EMBL" id="TWB93016.1"/>
    </source>
</evidence>
<dbReference type="Proteomes" id="UP000321304">
    <property type="component" value="Unassembled WGS sequence"/>
</dbReference>
<name>A0A560LBR2_9BRAD</name>
<organism evidence="1 2">
    <name type="scientific">Bradyrhizobium macuxiense</name>
    <dbReference type="NCBI Taxonomy" id="1755647"/>
    <lineage>
        <taxon>Bacteria</taxon>
        <taxon>Pseudomonadati</taxon>
        <taxon>Pseudomonadota</taxon>
        <taxon>Alphaproteobacteria</taxon>
        <taxon>Hyphomicrobiales</taxon>
        <taxon>Nitrobacteraceae</taxon>
        <taxon>Bradyrhizobium</taxon>
    </lineage>
</organism>
<protein>
    <submittedName>
        <fullName evidence="1">Uncharacterized protein</fullName>
    </submittedName>
</protein>
<comment type="caution">
    <text evidence="1">The sequence shown here is derived from an EMBL/GenBank/DDBJ whole genome shotgun (WGS) entry which is preliminary data.</text>
</comment>
<dbReference type="EMBL" id="VITY01000011">
    <property type="protein sequence ID" value="TWB93016.1"/>
    <property type="molecule type" value="Genomic_DNA"/>
</dbReference>
<evidence type="ECO:0000313" key="2">
    <source>
        <dbReference type="Proteomes" id="UP000321304"/>
    </source>
</evidence>
<keyword evidence="2" id="KW-1185">Reference proteome</keyword>
<accession>A0A560LBR2</accession>
<proteinExistence type="predicted"/>
<dbReference type="OrthoDB" id="9807337at2"/>
<dbReference type="RefSeq" id="WP_146990064.1">
    <property type="nucleotide sequence ID" value="NZ_VITY01000011.1"/>
</dbReference>
<dbReference type="AlphaFoldDB" id="A0A560LBR2"/>
<sequence>MDVASDRLKAVHASKWRLVKNMRERNALRELSNREAKRRIAVEAVARASVALARAEESRATVETELYQELVSSDPMPVTELDRRCHLVIGRFTAEIASARQALEEACMVREQAETAVLEARTVWVKRSAATHKWQQIECDVQRTSDAHSEFAAEIEADDEVLLRYRRGSRTQAAGDSI</sequence>
<gene>
    <name evidence="1" type="ORF">FBZ93_11155</name>
</gene>
<reference evidence="1 2" key="1">
    <citation type="submission" date="2019-06" db="EMBL/GenBank/DDBJ databases">
        <title>Genomic Encyclopedia of Type Strains, Phase IV (KMG-V): Genome sequencing to study the core and pangenomes of soil and plant-associated prokaryotes.</title>
        <authorList>
            <person name="Whitman W."/>
        </authorList>
    </citation>
    <scope>NUCLEOTIDE SEQUENCE [LARGE SCALE GENOMIC DNA]</scope>
    <source>
        <strain evidence="1 2">BR 10355</strain>
    </source>
</reference>